<evidence type="ECO:0000256" key="1">
    <source>
        <dbReference type="SAM" id="MobiDB-lite"/>
    </source>
</evidence>
<feature type="signal peptide" evidence="2">
    <location>
        <begin position="1"/>
        <end position="26"/>
    </location>
</feature>
<evidence type="ECO:0000313" key="3">
    <source>
        <dbReference type="EMBL" id="MCP2164975.1"/>
    </source>
</evidence>
<sequence>MGRTGRRPPLHRFLLTLLFTLLFATAAIPAPATAPNPSTVDAVRLAGAHTPPARTHQRSTHPACLLAAPASAGSHQPHLPGQPDLLAPRPAALPEPARHAHVDRARPDRTPRADAPLPVGARAPPSAVPA</sequence>
<accession>A0AAE3KFI0</accession>
<dbReference type="AlphaFoldDB" id="A0AAE3KFI0"/>
<keyword evidence="2" id="KW-0732">Signal</keyword>
<name>A0AAE3KFI0_9PSEU</name>
<organism evidence="3 4">
    <name type="scientific">Goodfellowiella coeruleoviolacea</name>
    <dbReference type="NCBI Taxonomy" id="334858"/>
    <lineage>
        <taxon>Bacteria</taxon>
        <taxon>Bacillati</taxon>
        <taxon>Actinomycetota</taxon>
        <taxon>Actinomycetes</taxon>
        <taxon>Pseudonocardiales</taxon>
        <taxon>Pseudonocardiaceae</taxon>
        <taxon>Goodfellowiella</taxon>
    </lineage>
</organism>
<proteinExistence type="predicted"/>
<feature type="compositionally biased region" description="Low complexity" evidence="1">
    <location>
        <begin position="83"/>
        <end position="95"/>
    </location>
</feature>
<evidence type="ECO:0000313" key="4">
    <source>
        <dbReference type="Proteomes" id="UP001206128"/>
    </source>
</evidence>
<evidence type="ECO:0000256" key="2">
    <source>
        <dbReference type="SAM" id="SignalP"/>
    </source>
</evidence>
<feature type="compositionally biased region" description="Basic and acidic residues" evidence="1">
    <location>
        <begin position="96"/>
        <end position="112"/>
    </location>
</feature>
<protein>
    <recommendedName>
        <fullName evidence="5">Secreted protein</fullName>
    </recommendedName>
</protein>
<feature type="region of interest" description="Disordered" evidence="1">
    <location>
        <begin position="30"/>
        <end position="130"/>
    </location>
</feature>
<dbReference type="EMBL" id="JAMTCK010000004">
    <property type="protein sequence ID" value="MCP2164975.1"/>
    <property type="molecule type" value="Genomic_DNA"/>
</dbReference>
<keyword evidence="4" id="KW-1185">Reference proteome</keyword>
<gene>
    <name evidence="3" type="ORF">LX83_001824</name>
</gene>
<dbReference type="RefSeq" id="WP_253769350.1">
    <property type="nucleotide sequence ID" value="NZ_JAMTCK010000004.1"/>
</dbReference>
<evidence type="ECO:0008006" key="5">
    <source>
        <dbReference type="Google" id="ProtNLM"/>
    </source>
</evidence>
<feature type="chain" id="PRO_5041961745" description="Secreted protein" evidence="2">
    <location>
        <begin position="27"/>
        <end position="130"/>
    </location>
</feature>
<reference evidence="3" key="1">
    <citation type="submission" date="2022-06" db="EMBL/GenBank/DDBJ databases">
        <title>Genomic Encyclopedia of Archaeal and Bacterial Type Strains, Phase II (KMG-II): from individual species to whole genera.</title>
        <authorList>
            <person name="Goeker M."/>
        </authorList>
    </citation>
    <scope>NUCLEOTIDE SEQUENCE</scope>
    <source>
        <strain evidence="3">DSM 43935</strain>
    </source>
</reference>
<comment type="caution">
    <text evidence="3">The sequence shown here is derived from an EMBL/GenBank/DDBJ whole genome shotgun (WGS) entry which is preliminary data.</text>
</comment>
<dbReference type="Proteomes" id="UP001206128">
    <property type="component" value="Unassembled WGS sequence"/>
</dbReference>